<organism evidence="1 2">
    <name type="scientific">Choiromyces venosus 120613-1</name>
    <dbReference type="NCBI Taxonomy" id="1336337"/>
    <lineage>
        <taxon>Eukaryota</taxon>
        <taxon>Fungi</taxon>
        <taxon>Dikarya</taxon>
        <taxon>Ascomycota</taxon>
        <taxon>Pezizomycotina</taxon>
        <taxon>Pezizomycetes</taxon>
        <taxon>Pezizales</taxon>
        <taxon>Tuberaceae</taxon>
        <taxon>Choiromyces</taxon>
    </lineage>
</organism>
<sequence length="122" mass="13038">HNVWTLFGFNLPAFSDSERCTINFSDASSAHGSRRMKLFSTLGCPAYGSTWYNRPSRIGRRGTFQTSASGAGQATVVEDFGLSFDCPTAPTCYGYEVQPVGGGDKVTWNCAGHGFIITAAAP</sequence>
<dbReference type="EMBL" id="ML120519">
    <property type="protein sequence ID" value="RPA90616.1"/>
    <property type="molecule type" value="Genomic_DNA"/>
</dbReference>
<keyword evidence="2" id="KW-1185">Reference proteome</keyword>
<dbReference type="AlphaFoldDB" id="A0A3N4IXJ1"/>
<name>A0A3N4IXJ1_9PEZI</name>
<protein>
    <submittedName>
        <fullName evidence="1">Uncharacterized protein</fullName>
    </submittedName>
</protein>
<reference evidence="1 2" key="1">
    <citation type="journal article" date="2018" name="Nat. Ecol. Evol.">
        <title>Pezizomycetes genomes reveal the molecular basis of ectomycorrhizal truffle lifestyle.</title>
        <authorList>
            <person name="Murat C."/>
            <person name="Payen T."/>
            <person name="Noel B."/>
            <person name="Kuo A."/>
            <person name="Morin E."/>
            <person name="Chen J."/>
            <person name="Kohler A."/>
            <person name="Krizsan K."/>
            <person name="Balestrini R."/>
            <person name="Da Silva C."/>
            <person name="Montanini B."/>
            <person name="Hainaut M."/>
            <person name="Levati E."/>
            <person name="Barry K.W."/>
            <person name="Belfiori B."/>
            <person name="Cichocki N."/>
            <person name="Clum A."/>
            <person name="Dockter R.B."/>
            <person name="Fauchery L."/>
            <person name="Guy J."/>
            <person name="Iotti M."/>
            <person name="Le Tacon F."/>
            <person name="Lindquist E.A."/>
            <person name="Lipzen A."/>
            <person name="Malagnac F."/>
            <person name="Mello A."/>
            <person name="Molinier V."/>
            <person name="Miyauchi S."/>
            <person name="Poulain J."/>
            <person name="Riccioni C."/>
            <person name="Rubini A."/>
            <person name="Sitrit Y."/>
            <person name="Splivallo R."/>
            <person name="Traeger S."/>
            <person name="Wang M."/>
            <person name="Zifcakova L."/>
            <person name="Wipf D."/>
            <person name="Zambonelli A."/>
            <person name="Paolocci F."/>
            <person name="Nowrousian M."/>
            <person name="Ottonello S."/>
            <person name="Baldrian P."/>
            <person name="Spatafora J.W."/>
            <person name="Henrissat B."/>
            <person name="Nagy L.G."/>
            <person name="Aury J.M."/>
            <person name="Wincker P."/>
            <person name="Grigoriev I.V."/>
            <person name="Bonfante P."/>
            <person name="Martin F.M."/>
        </authorList>
    </citation>
    <scope>NUCLEOTIDE SEQUENCE [LARGE SCALE GENOMIC DNA]</scope>
    <source>
        <strain evidence="1 2">120613-1</strain>
    </source>
</reference>
<accession>A0A3N4IXJ1</accession>
<feature type="non-terminal residue" evidence="1">
    <location>
        <position position="1"/>
    </location>
</feature>
<evidence type="ECO:0000313" key="1">
    <source>
        <dbReference type="EMBL" id="RPA90616.1"/>
    </source>
</evidence>
<gene>
    <name evidence="1" type="ORF">L873DRAFT_1717150</name>
</gene>
<dbReference type="Proteomes" id="UP000276215">
    <property type="component" value="Unassembled WGS sequence"/>
</dbReference>
<proteinExistence type="predicted"/>
<evidence type="ECO:0000313" key="2">
    <source>
        <dbReference type="Proteomes" id="UP000276215"/>
    </source>
</evidence>